<reference evidence="2 3" key="1">
    <citation type="submission" date="2023-07" db="EMBL/GenBank/DDBJ databases">
        <title>Genomic Encyclopedia of Type Strains, Phase IV (KMG-IV): sequencing the most valuable type-strain genomes for metagenomic binning, comparative biology and taxonomic classification.</title>
        <authorList>
            <person name="Goeker M."/>
        </authorList>
    </citation>
    <scope>NUCLEOTIDE SEQUENCE [LARGE SCALE GENOMIC DNA]</scope>
    <source>
        <strain evidence="2 3">DSM 45903</strain>
    </source>
</reference>
<evidence type="ECO:0000259" key="1">
    <source>
        <dbReference type="Pfam" id="PF14344"/>
    </source>
</evidence>
<gene>
    <name evidence="2" type="ORF">JOE21_001118</name>
</gene>
<organism evidence="2 3">
    <name type="scientific">Desmospora profundinema</name>
    <dbReference type="NCBI Taxonomy" id="1571184"/>
    <lineage>
        <taxon>Bacteria</taxon>
        <taxon>Bacillati</taxon>
        <taxon>Bacillota</taxon>
        <taxon>Bacilli</taxon>
        <taxon>Bacillales</taxon>
        <taxon>Thermoactinomycetaceae</taxon>
        <taxon>Desmospora</taxon>
    </lineage>
</organism>
<dbReference type="InterPro" id="IPR025510">
    <property type="entry name" value="DUF4397"/>
</dbReference>
<protein>
    <recommendedName>
        <fullName evidence="1">DUF4397 domain-containing protein</fullName>
    </recommendedName>
</protein>
<dbReference type="Pfam" id="PF14344">
    <property type="entry name" value="DUF4397"/>
    <property type="match status" value="1"/>
</dbReference>
<accession>A0ABU1IKQ1</accession>
<evidence type="ECO:0000313" key="2">
    <source>
        <dbReference type="EMBL" id="MDR6225127.1"/>
    </source>
</evidence>
<dbReference type="EMBL" id="JAVDQG010000002">
    <property type="protein sequence ID" value="MDR6225127.1"/>
    <property type="molecule type" value="Genomic_DNA"/>
</dbReference>
<comment type="caution">
    <text evidence="2">The sequence shown here is derived from an EMBL/GenBank/DDBJ whole genome shotgun (WGS) entry which is preliminary data.</text>
</comment>
<sequence>MDHSRELKRYLEKAQMYGLLAEYYKYSHPEWHVHYYKKHLRYTRRVAEMVQMGTVMGDGQQESQTEPSSVPRERTRVRILHASPGTAQVNVNIDGRRLATNLGYGNASNYIDLPPRTYRVEVFRRGEPVLQERVTLEAGNVYTLAAVNRPRQLELLTIVDDPEVEQGKVHLRFGHLSPDTPTVDVTISENIMYPDVRFKEVTRYLTVHPATEEVEVFIDDRRQKILTVPRVTFQANQAYSAYLIGLSQGRPRLNLLLLRDGR</sequence>
<proteinExistence type="predicted"/>
<keyword evidence="3" id="KW-1185">Reference proteome</keyword>
<evidence type="ECO:0000313" key="3">
    <source>
        <dbReference type="Proteomes" id="UP001185012"/>
    </source>
</evidence>
<name>A0ABU1IKQ1_9BACL</name>
<feature type="domain" description="DUF4397" evidence="1">
    <location>
        <begin position="76"/>
        <end position="186"/>
    </location>
</feature>
<dbReference type="RefSeq" id="WP_309863374.1">
    <property type="nucleotide sequence ID" value="NZ_JAVDQG010000002.1"/>
</dbReference>
<dbReference type="Proteomes" id="UP001185012">
    <property type="component" value="Unassembled WGS sequence"/>
</dbReference>